<dbReference type="SUPFAM" id="SSF53067">
    <property type="entry name" value="Actin-like ATPase domain"/>
    <property type="match status" value="1"/>
</dbReference>
<dbReference type="EMBL" id="NMVO01000015">
    <property type="protein sequence ID" value="OYO11551.1"/>
    <property type="molecule type" value="Genomic_DNA"/>
</dbReference>
<dbReference type="InterPro" id="IPR019885">
    <property type="entry name" value="Tscrpt_reg_HTH_AsnC-type_CS"/>
</dbReference>
<keyword evidence="3" id="KW-1185">Reference proteome</keyword>
<dbReference type="RefSeq" id="WP_094357983.1">
    <property type="nucleotide sequence ID" value="NZ_NMVO01000015.1"/>
</dbReference>
<dbReference type="InterPro" id="IPR036388">
    <property type="entry name" value="WH-like_DNA-bd_sf"/>
</dbReference>
<evidence type="ECO:0000256" key="1">
    <source>
        <dbReference type="ARBA" id="ARBA00006479"/>
    </source>
</evidence>
<dbReference type="PROSITE" id="PS00519">
    <property type="entry name" value="HTH_ASNC_1"/>
    <property type="match status" value="1"/>
</dbReference>
<dbReference type="InterPro" id="IPR036390">
    <property type="entry name" value="WH_DNA-bd_sf"/>
</dbReference>
<organism evidence="2 3">
    <name type="scientific">Enemella evansiae</name>
    <dbReference type="NCBI Taxonomy" id="2016499"/>
    <lineage>
        <taxon>Bacteria</taxon>
        <taxon>Bacillati</taxon>
        <taxon>Actinomycetota</taxon>
        <taxon>Actinomycetes</taxon>
        <taxon>Propionibacteriales</taxon>
        <taxon>Propionibacteriaceae</taxon>
        <taxon>Enemella</taxon>
    </lineage>
</organism>
<dbReference type="Gene3D" id="1.10.10.10">
    <property type="entry name" value="Winged helix-like DNA-binding domain superfamily/Winged helix DNA-binding domain"/>
    <property type="match status" value="1"/>
</dbReference>
<dbReference type="SUPFAM" id="SSF46785">
    <property type="entry name" value="Winged helix' DNA-binding domain"/>
    <property type="match status" value="1"/>
</dbReference>
<dbReference type="Proteomes" id="UP000215896">
    <property type="component" value="Unassembled WGS sequence"/>
</dbReference>
<evidence type="ECO:0008006" key="4">
    <source>
        <dbReference type="Google" id="ProtNLM"/>
    </source>
</evidence>
<evidence type="ECO:0000313" key="2">
    <source>
        <dbReference type="EMBL" id="OYO11551.1"/>
    </source>
</evidence>
<dbReference type="PANTHER" id="PTHR18964">
    <property type="entry name" value="ROK (REPRESSOR, ORF, KINASE) FAMILY"/>
    <property type="match status" value="1"/>
</dbReference>
<dbReference type="AlphaFoldDB" id="A0A255G7N6"/>
<dbReference type="Gene3D" id="3.30.420.40">
    <property type="match status" value="2"/>
</dbReference>
<gene>
    <name evidence="2" type="ORF">CGZ94_14040</name>
</gene>
<dbReference type="PANTHER" id="PTHR18964:SF173">
    <property type="entry name" value="GLUCOKINASE"/>
    <property type="match status" value="1"/>
</dbReference>
<dbReference type="OrthoDB" id="3189808at2"/>
<dbReference type="Pfam" id="PF13412">
    <property type="entry name" value="HTH_24"/>
    <property type="match status" value="1"/>
</dbReference>
<reference evidence="2 3" key="1">
    <citation type="submission" date="2017-07" db="EMBL/GenBank/DDBJ databases">
        <title>Draft whole genome sequences of clinical Proprionibacteriaceae strains.</title>
        <authorList>
            <person name="Bernier A.-M."/>
            <person name="Bernard K."/>
            <person name="Domingo M.-C."/>
        </authorList>
    </citation>
    <scope>NUCLEOTIDE SEQUENCE [LARGE SCALE GENOMIC DNA]</scope>
    <source>
        <strain evidence="2 3">NML 030167</strain>
    </source>
</reference>
<dbReference type="InterPro" id="IPR000600">
    <property type="entry name" value="ROK"/>
</dbReference>
<dbReference type="Pfam" id="PF00480">
    <property type="entry name" value="ROK"/>
    <property type="match status" value="1"/>
</dbReference>
<evidence type="ECO:0000313" key="3">
    <source>
        <dbReference type="Proteomes" id="UP000215896"/>
    </source>
</evidence>
<dbReference type="InterPro" id="IPR043129">
    <property type="entry name" value="ATPase_NBD"/>
</dbReference>
<comment type="caution">
    <text evidence="2">The sequence shown here is derived from an EMBL/GenBank/DDBJ whole genome shotgun (WGS) entry which is preliminary data.</text>
</comment>
<protein>
    <recommendedName>
        <fullName evidence="4">ROK family transcriptional regulator</fullName>
    </recommendedName>
</protein>
<accession>A0A255G7N6</accession>
<sequence>MSSPAPASTPGSVGSVQIVRLVREGAAVTRSALAGQTGLSVSAVHRRVDQLTRAGILTETGSAVSVGGRPSRELAVDGRYGVVAAATMSDATIQVTLADLNGEVLSSTSHPHQAGDGPEATMARLWQQLQQAVAELPGRSDPLAICLGIPASVVPGSGELAFPFFMPSWHRANPGALVAGHTEVPVLVANSADLIAVAESRGARDRPVVEQLLAVQLGERIGCGVISNGSLHRGASGAAGEISHVPVGIPSVIPCACGIPQCLESVASGKAVLAAVADQGLEVDDLEQLVAASRAGDAVAATALRRAGSEIGAVLATIVNFFNPSEVVIAGELSTSEVLVSAIRAELFARCLQVVTHDLLVRASAEPLAVTTAGAVVLAQEAALTEAARRVGTN</sequence>
<comment type="similarity">
    <text evidence="1">Belongs to the ROK (NagC/XylR) family.</text>
</comment>
<proteinExistence type="inferred from homology"/>
<name>A0A255G7N6_9ACTN</name>